<evidence type="ECO:0000313" key="2">
    <source>
        <dbReference type="Proteomes" id="UP000276215"/>
    </source>
</evidence>
<gene>
    <name evidence="1" type="ORF">L873DRAFT_1817941</name>
</gene>
<accession>A0A3N4J1X6</accession>
<dbReference type="AlphaFoldDB" id="A0A3N4J1X6"/>
<proteinExistence type="predicted"/>
<dbReference type="Proteomes" id="UP000276215">
    <property type="component" value="Unassembled WGS sequence"/>
</dbReference>
<organism evidence="1 2">
    <name type="scientific">Choiromyces venosus 120613-1</name>
    <dbReference type="NCBI Taxonomy" id="1336337"/>
    <lineage>
        <taxon>Eukaryota</taxon>
        <taxon>Fungi</taxon>
        <taxon>Dikarya</taxon>
        <taxon>Ascomycota</taxon>
        <taxon>Pezizomycotina</taxon>
        <taxon>Pezizomycetes</taxon>
        <taxon>Pezizales</taxon>
        <taxon>Tuberaceae</taxon>
        <taxon>Choiromyces</taxon>
    </lineage>
</organism>
<protein>
    <submittedName>
        <fullName evidence="1">Uncharacterized protein</fullName>
    </submittedName>
</protein>
<evidence type="ECO:0000313" key="1">
    <source>
        <dbReference type="EMBL" id="RPA92289.1"/>
    </source>
</evidence>
<keyword evidence="2" id="KW-1185">Reference proteome</keyword>
<dbReference type="EMBL" id="ML120477">
    <property type="protein sequence ID" value="RPA92289.1"/>
    <property type="molecule type" value="Genomic_DNA"/>
</dbReference>
<reference evidence="1 2" key="1">
    <citation type="journal article" date="2018" name="Nat. Ecol. Evol.">
        <title>Pezizomycetes genomes reveal the molecular basis of ectomycorrhizal truffle lifestyle.</title>
        <authorList>
            <person name="Murat C."/>
            <person name="Payen T."/>
            <person name="Noel B."/>
            <person name="Kuo A."/>
            <person name="Morin E."/>
            <person name="Chen J."/>
            <person name="Kohler A."/>
            <person name="Krizsan K."/>
            <person name="Balestrini R."/>
            <person name="Da Silva C."/>
            <person name="Montanini B."/>
            <person name="Hainaut M."/>
            <person name="Levati E."/>
            <person name="Barry K.W."/>
            <person name="Belfiori B."/>
            <person name="Cichocki N."/>
            <person name="Clum A."/>
            <person name="Dockter R.B."/>
            <person name="Fauchery L."/>
            <person name="Guy J."/>
            <person name="Iotti M."/>
            <person name="Le Tacon F."/>
            <person name="Lindquist E.A."/>
            <person name="Lipzen A."/>
            <person name="Malagnac F."/>
            <person name="Mello A."/>
            <person name="Molinier V."/>
            <person name="Miyauchi S."/>
            <person name="Poulain J."/>
            <person name="Riccioni C."/>
            <person name="Rubini A."/>
            <person name="Sitrit Y."/>
            <person name="Splivallo R."/>
            <person name="Traeger S."/>
            <person name="Wang M."/>
            <person name="Zifcakova L."/>
            <person name="Wipf D."/>
            <person name="Zambonelli A."/>
            <person name="Paolocci F."/>
            <person name="Nowrousian M."/>
            <person name="Ottonello S."/>
            <person name="Baldrian P."/>
            <person name="Spatafora J.W."/>
            <person name="Henrissat B."/>
            <person name="Nagy L.G."/>
            <person name="Aury J.M."/>
            <person name="Wincker P."/>
            <person name="Grigoriev I.V."/>
            <person name="Bonfante P."/>
            <person name="Martin F.M."/>
        </authorList>
    </citation>
    <scope>NUCLEOTIDE SEQUENCE [LARGE SCALE GENOMIC DNA]</scope>
    <source>
        <strain evidence="1 2">120613-1</strain>
    </source>
</reference>
<sequence>MEFRNGIHLPSSYIAHNCDYGGPPKISLESPLSIPKAAVLRYHLALPSTLETLLLRKLFGATALNRHGNAFQSSVYLFRQLRKVSYSSDFGLLFAVPPCSLAPI</sequence>
<name>A0A3N4J1X6_9PEZI</name>